<feature type="transmembrane region" description="Helical" evidence="1">
    <location>
        <begin position="64"/>
        <end position="82"/>
    </location>
</feature>
<proteinExistence type="predicted"/>
<dbReference type="InterPro" id="IPR052948">
    <property type="entry name" value="Low_temp-induced_all0457"/>
</dbReference>
<dbReference type="PANTHER" id="PTHR36109:SF2">
    <property type="entry name" value="MEMBRANE PROTEIN"/>
    <property type="match status" value="1"/>
</dbReference>
<keyword evidence="4" id="KW-1185">Reference proteome</keyword>
<keyword evidence="1" id="KW-1133">Transmembrane helix</keyword>
<dbReference type="OrthoDB" id="515952at2"/>
<sequence>MKQQEKIITVVNTHLEAEAVVKLLQSEKYDVSKISILGKGYHSEEHVAGFYNTGDRVKTWGKTGAFWGGLWGALVGAGLFWLPGVGALMVAGPIVSTFVGAIEGAVVTGGLGAIGGALASIGIPKDSIVKYDSAIKADKFLVIVHGDAEDIIKAKGILADYELDHIKG</sequence>
<evidence type="ECO:0000313" key="3">
    <source>
        <dbReference type="EMBL" id="RJX75121.1"/>
    </source>
</evidence>
<organism evidence="3 4">
    <name type="scientific">Vibrio sinensis</name>
    <dbReference type="NCBI Taxonomy" id="2302434"/>
    <lineage>
        <taxon>Bacteria</taxon>
        <taxon>Pseudomonadati</taxon>
        <taxon>Pseudomonadota</taxon>
        <taxon>Gammaproteobacteria</taxon>
        <taxon>Vibrionales</taxon>
        <taxon>Vibrionaceae</taxon>
        <taxon>Vibrio</taxon>
    </lineage>
</organism>
<name>A0A3A6REM6_9VIBR</name>
<dbReference type="Pfam" id="PF11181">
    <property type="entry name" value="YflT"/>
    <property type="match status" value="1"/>
</dbReference>
<dbReference type="EMBL" id="QVMU01000001">
    <property type="protein sequence ID" value="RJX75121.1"/>
    <property type="molecule type" value="Genomic_DNA"/>
</dbReference>
<protein>
    <submittedName>
        <fullName evidence="3">DUF1269 domain-containing protein</fullName>
    </submittedName>
</protein>
<evidence type="ECO:0000256" key="1">
    <source>
        <dbReference type="SAM" id="Phobius"/>
    </source>
</evidence>
<feature type="domain" description="General stress protein 17M-like" evidence="2">
    <location>
        <begin position="7"/>
        <end position="74"/>
    </location>
</feature>
<evidence type="ECO:0000313" key="4">
    <source>
        <dbReference type="Proteomes" id="UP000273252"/>
    </source>
</evidence>
<comment type="caution">
    <text evidence="3">The sequence shown here is derived from an EMBL/GenBank/DDBJ whole genome shotgun (WGS) entry which is preliminary data.</text>
</comment>
<keyword evidence="1" id="KW-0812">Transmembrane</keyword>
<dbReference type="PANTHER" id="PTHR36109">
    <property type="entry name" value="MEMBRANE PROTEIN-RELATED"/>
    <property type="match status" value="1"/>
</dbReference>
<dbReference type="Proteomes" id="UP000273252">
    <property type="component" value="Unassembled WGS sequence"/>
</dbReference>
<reference evidence="3 4" key="1">
    <citation type="submission" date="2018-08" db="EMBL/GenBank/DDBJ databases">
        <title>Vibrio isolated from the Eastern China Marginal Seas.</title>
        <authorList>
            <person name="Li Y."/>
        </authorList>
    </citation>
    <scope>NUCLEOTIDE SEQUENCE [LARGE SCALE GENOMIC DNA]</scope>
    <source>
        <strain evidence="3 4">BEI233</strain>
    </source>
</reference>
<dbReference type="InterPro" id="IPR025889">
    <property type="entry name" value="GSP17M-like_dom"/>
</dbReference>
<dbReference type="RefSeq" id="WP_120028877.1">
    <property type="nucleotide sequence ID" value="NZ_QVMU01000001.1"/>
</dbReference>
<evidence type="ECO:0000259" key="2">
    <source>
        <dbReference type="Pfam" id="PF11181"/>
    </source>
</evidence>
<feature type="transmembrane region" description="Helical" evidence="1">
    <location>
        <begin position="94"/>
        <end position="121"/>
    </location>
</feature>
<accession>A0A3A6REM6</accession>
<dbReference type="AlphaFoldDB" id="A0A3A6REM6"/>
<keyword evidence="1" id="KW-0472">Membrane</keyword>
<gene>
    <name evidence="3" type="ORF">DZ860_00075</name>
</gene>